<evidence type="ECO:0000256" key="1">
    <source>
        <dbReference type="ARBA" id="ARBA00023125"/>
    </source>
</evidence>
<dbReference type="InterPro" id="IPR036388">
    <property type="entry name" value="WH-like_DNA-bd_sf"/>
</dbReference>
<dbReference type="GO" id="GO:0000160">
    <property type="term" value="P:phosphorelay signal transduction system"/>
    <property type="evidence" value="ECO:0007669"/>
    <property type="project" value="InterPro"/>
</dbReference>
<accession>D8MR48</accession>
<feature type="DNA-binding region" description="OmpR/PhoB-type" evidence="2">
    <location>
        <begin position="3"/>
        <end position="107"/>
    </location>
</feature>
<dbReference type="GO" id="GO:0006355">
    <property type="term" value="P:regulation of DNA-templated transcription"/>
    <property type="evidence" value="ECO:0007669"/>
    <property type="project" value="InterPro"/>
</dbReference>
<dbReference type="SUPFAM" id="SSF46894">
    <property type="entry name" value="C-terminal effector domain of the bipartite response regulators"/>
    <property type="match status" value="1"/>
</dbReference>
<keyword evidence="1 2" id="KW-0238">DNA-binding</keyword>
<evidence type="ECO:0000313" key="5">
    <source>
        <dbReference type="EMBL" id="CAX59305.1"/>
    </source>
</evidence>
<dbReference type="AlphaFoldDB" id="D8MR48"/>
<dbReference type="eggNOG" id="COG3710">
    <property type="taxonomic scope" value="Bacteria"/>
</dbReference>
<reference evidence="5 6" key="1">
    <citation type="journal article" date="2010" name="BMC Genomics">
        <title>Genome comparison of the epiphytic bacteria Erwinia billingiae and E. tasmaniensis with the pear pathogen E. pyrifoliae.</title>
        <authorList>
            <person name="Kube M."/>
            <person name="Migdoll A.M."/>
            <person name="Gehring I."/>
            <person name="Heitmann K."/>
            <person name="Mayer Y."/>
            <person name="Kuhl H."/>
            <person name="Knaust F."/>
            <person name="Geider K."/>
            <person name="Reinhardt R."/>
        </authorList>
    </citation>
    <scope>NUCLEOTIDE SEQUENCE [LARGE SCALE GENOMIC DNA]</scope>
    <source>
        <strain evidence="5 6">Eb661</strain>
    </source>
</reference>
<dbReference type="InterPro" id="IPR001867">
    <property type="entry name" value="OmpR/PhoB-type_DNA-bd"/>
</dbReference>
<dbReference type="InterPro" id="IPR016032">
    <property type="entry name" value="Sig_transdc_resp-reg_C-effctor"/>
</dbReference>
<organism evidence="6">
    <name type="scientific">Erwinia billingiae (strain Eb661)</name>
    <dbReference type="NCBI Taxonomy" id="634500"/>
    <lineage>
        <taxon>Bacteria</taxon>
        <taxon>Pseudomonadati</taxon>
        <taxon>Pseudomonadota</taxon>
        <taxon>Gammaproteobacteria</taxon>
        <taxon>Enterobacterales</taxon>
        <taxon>Erwiniaceae</taxon>
        <taxon>Erwinia</taxon>
    </lineage>
</organism>
<evidence type="ECO:0000256" key="2">
    <source>
        <dbReference type="PROSITE-ProRule" id="PRU01091"/>
    </source>
</evidence>
<dbReference type="Proteomes" id="UP000008793">
    <property type="component" value="Chromosome"/>
</dbReference>
<protein>
    <submittedName>
        <fullName evidence="5">Transcriptional regulatory protein</fullName>
    </submittedName>
</protein>
<keyword evidence="3" id="KW-0472">Membrane</keyword>
<dbReference type="PROSITE" id="PS51755">
    <property type="entry name" value="OMPR_PHOB"/>
    <property type="match status" value="1"/>
</dbReference>
<keyword evidence="6" id="KW-1185">Reference proteome</keyword>
<dbReference type="RefSeq" id="WP_013201798.1">
    <property type="nucleotide sequence ID" value="NC_014306.1"/>
</dbReference>
<gene>
    <name evidence="5" type="ordered locus">EbC_17740</name>
</gene>
<dbReference type="EMBL" id="FP236843">
    <property type="protein sequence ID" value="CAX59305.1"/>
    <property type="molecule type" value="Genomic_DNA"/>
</dbReference>
<sequence>MGIKTIQLEGNVVYAPITHSLYKAGDSENQVALAIPASLCLLSLLQHKGEIVSHSDLLSFAWEARGMMVSPNTVYQNMSILRKALESMGVSSEMIRTVPKRGFMIPAGFPVEFVYENEESISPADEVNMAMPAPVLHSAGEITSLPPGSAIPSAPAAVKKNRKRHYVYFGIACCMAFLITTAATRYLGNDTIPAYIAPDFSPLGNVKDCQVFRNYSSRDDAFFTKFIADKNVECGTQKWWYITNYPPSEEVSILRCSKELTASGSDKTPLCTSDFYSENGQQQ</sequence>
<evidence type="ECO:0000313" key="6">
    <source>
        <dbReference type="Proteomes" id="UP000008793"/>
    </source>
</evidence>
<dbReference type="STRING" id="634500.EbC_17740"/>
<dbReference type="Gene3D" id="1.10.10.10">
    <property type="entry name" value="Winged helix-like DNA-binding domain superfamily/Winged helix DNA-binding domain"/>
    <property type="match status" value="1"/>
</dbReference>
<feature type="transmembrane region" description="Helical" evidence="3">
    <location>
        <begin position="166"/>
        <end position="188"/>
    </location>
</feature>
<dbReference type="GO" id="GO:0003677">
    <property type="term" value="F:DNA binding"/>
    <property type="evidence" value="ECO:0007669"/>
    <property type="project" value="UniProtKB-UniRule"/>
</dbReference>
<keyword evidence="3" id="KW-1133">Transmembrane helix</keyword>
<dbReference type="HOGENOM" id="CLU_075545_0_0_6"/>
<name>D8MR48_ERWBE</name>
<dbReference type="CDD" id="cd00383">
    <property type="entry name" value="trans_reg_C"/>
    <property type="match status" value="1"/>
</dbReference>
<proteinExistence type="predicted"/>
<dbReference type="KEGG" id="ebi:EbC_17740"/>
<feature type="domain" description="OmpR/PhoB-type" evidence="4">
    <location>
        <begin position="3"/>
        <end position="107"/>
    </location>
</feature>
<dbReference type="GeneID" id="90511800"/>
<evidence type="ECO:0000259" key="4">
    <source>
        <dbReference type="PROSITE" id="PS51755"/>
    </source>
</evidence>
<evidence type="ECO:0000256" key="3">
    <source>
        <dbReference type="SAM" id="Phobius"/>
    </source>
</evidence>
<keyword evidence="3" id="KW-0812">Transmembrane</keyword>
<dbReference type="SMART" id="SM00862">
    <property type="entry name" value="Trans_reg_C"/>
    <property type="match status" value="1"/>
</dbReference>
<dbReference type="Pfam" id="PF00486">
    <property type="entry name" value="Trans_reg_C"/>
    <property type="match status" value="1"/>
</dbReference>